<reference evidence="3 4" key="1">
    <citation type="submission" date="2023-08" db="EMBL/GenBank/DDBJ databases">
        <title>Black Yeasts Isolated from many extreme environments.</title>
        <authorList>
            <person name="Coleine C."/>
            <person name="Stajich J.E."/>
            <person name="Selbmann L."/>
        </authorList>
    </citation>
    <scope>NUCLEOTIDE SEQUENCE [LARGE SCALE GENOMIC DNA]</scope>
    <source>
        <strain evidence="3 4">CCFEE 5885</strain>
    </source>
</reference>
<dbReference type="InterPro" id="IPR011990">
    <property type="entry name" value="TPR-like_helical_dom_sf"/>
</dbReference>
<proteinExistence type="predicted"/>
<dbReference type="EMBL" id="JAVRRG010000042">
    <property type="protein sequence ID" value="KAK5093481.1"/>
    <property type="molecule type" value="Genomic_DNA"/>
</dbReference>
<comment type="caution">
    <text evidence="3">The sequence shown here is derived from an EMBL/GenBank/DDBJ whole genome shotgun (WGS) entry which is preliminary data.</text>
</comment>
<feature type="region of interest" description="Disordered" evidence="1">
    <location>
        <begin position="138"/>
        <end position="165"/>
    </location>
</feature>
<protein>
    <recommendedName>
        <fullName evidence="2">Clr5 domain-containing protein</fullName>
    </recommendedName>
</protein>
<dbReference type="Proteomes" id="UP001345013">
    <property type="component" value="Unassembled WGS sequence"/>
</dbReference>
<evidence type="ECO:0000259" key="2">
    <source>
        <dbReference type="Pfam" id="PF14420"/>
    </source>
</evidence>
<keyword evidence="4" id="KW-1185">Reference proteome</keyword>
<dbReference type="Pfam" id="PF13181">
    <property type="entry name" value="TPR_8"/>
    <property type="match status" value="1"/>
</dbReference>
<organism evidence="3 4">
    <name type="scientific">Lithohypha guttulata</name>
    <dbReference type="NCBI Taxonomy" id="1690604"/>
    <lineage>
        <taxon>Eukaryota</taxon>
        <taxon>Fungi</taxon>
        <taxon>Dikarya</taxon>
        <taxon>Ascomycota</taxon>
        <taxon>Pezizomycotina</taxon>
        <taxon>Eurotiomycetes</taxon>
        <taxon>Chaetothyriomycetidae</taxon>
        <taxon>Chaetothyriales</taxon>
        <taxon>Trichomeriaceae</taxon>
        <taxon>Lithohypha</taxon>
    </lineage>
</organism>
<name>A0ABR0KDJ6_9EURO</name>
<dbReference type="Pfam" id="PF14420">
    <property type="entry name" value="Clr5"/>
    <property type="match status" value="1"/>
</dbReference>
<dbReference type="PANTHER" id="PTHR38788:SF3">
    <property type="entry name" value="CLR5 DOMAIN-CONTAINING PROTEIN"/>
    <property type="match status" value="1"/>
</dbReference>
<dbReference type="SUPFAM" id="SSF48452">
    <property type="entry name" value="TPR-like"/>
    <property type="match status" value="1"/>
</dbReference>
<gene>
    <name evidence="3" type="ORF">LTR24_004192</name>
</gene>
<dbReference type="InterPro" id="IPR025676">
    <property type="entry name" value="Clr5_dom"/>
</dbReference>
<dbReference type="PANTHER" id="PTHR38788">
    <property type="entry name" value="CLR5 DOMAIN-CONTAINING PROTEIN"/>
    <property type="match status" value="1"/>
</dbReference>
<dbReference type="Gene3D" id="1.25.40.10">
    <property type="entry name" value="Tetratricopeptide repeat domain"/>
    <property type="match status" value="1"/>
</dbReference>
<dbReference type="InterPro" id="IPR019734">
    <property type="entry name" value="TPR_rpt"/>
</dbReference>
<evidence type="ECO:0000256" key="1">
    <source>
        <dbReference type="SAM" id="MobiDB-lite"/>
    </source>
</evidence>
<accession>A0ABR0KDJ6</accession>
<feature type="domain" description="Clr5" evidence="2">
    <location>
        <begin position="46"/>
        <end position="98"/>
    </location>
</feature>
<evidence type="ECO:0000313" key="4">
    <source>
        <dbReference type="Proteomes" id="UP001345013"/>
    </source>
</evidence>
<evidence type="ECO:0000313" key="3">
    <source>
        <dbReference type="EMBL" id="KAK5093481.1"/>
    </source>
</evidence>
<sequence length="527" mass="60995">MALVTDLMNWRTPTFQDFETADIPEELFRSPLALSQAQPRRRLYTETEWNTIRPVFTHLYIDQDRTLRDVITHLKTHHDFHPTEQMCKKRIPVWGLSKNTRAKDKEVALEEIAQGYTCQRIPHHKLIRYSKSQSKHKQALNGIRPKSCTKMNPRGTDGSHPPVGTFWRTIPNVRTATLITPKVTRSLALPTEDDDIDLLLRATQRMVLTTEAKEMDDRSSYFNEITTLLADGAALWSACALAQAGSAFSRAADIISENMRRGAALDARFIHYLTPGWWSSSNQSLLQALVGFVVRSTSEHLGSEHPWTVLAQHLQKTHSHHVRLRMWNCILDNVDVLIEGTASWWDLVRARFRCYQDADMHELALKYCHEAADVARKSNRFTEKMELRFLYDLGLIYFEMRRDHEAQSVFERFLEVAQVDIAMNWCNMSLVLEWLAKLHEDRGEVDQARQRYEQCLEFSLNSSGIEDAVTVKAFVSLLRFCQNHDLQDELTRLKQQYADFYNHVEEITEGLWNLDLEDGSGEAEELS</sequence>